<gene>
    <name evidence="2" type="ORF">RhiirA1_402573</name>
</gene>
<dbReference type="AlphaFoldDB" id="A0A2N0QXQ7"/>
<keyword evidence="1" id="KW-0472">Membrane</keyword>
<dbReference type="VEuPathDB" id="FungiDB:RhiirA1_402573"/>
<keyword evidence="1" id="KW-0812">Transmembrane</keyword>
<organism evidence="2 3">
    <name type="scientific">Rhizophagus irregularis</name>
    <dbReference type="NCBI Taxonomy" id="588596"/>
    <lineage>
        <taxon>Eukaryota</taxon>
        <taxon>Fungi</taxon>
        <taxon>Fungi incertae sedis</taxon>
        <taxon>Mucoromycota</taxon>
        <taxon>Glomeromycotina</taxon>
        <taxon>Glomeromycetes</taxon>
        <taxon>Glomerales</taxon>
        <taxon>Glomeraceae</taxon>
        <taxon>Rhizophagus</taxon>
    </lineage>
</organism>
<reference evidence="2 3" key="1">
    <citation type="submission" date="2017-10" db="EMBL/GenBank/DDBJ databases">
        <title>Extensive intraspecific genome diversity in a model arbuscular mycorrhizal fungus.</title>
        <authorList>
            <person name="Chen E.C.H."/>
            <person name="Morin E."/>
            <person name="Baudet D."/>
            <person name="Noel J."/>
            <person name="Ndikumana S."/>
            <person name="Charron P."/>
            <person name="St-Onge C."/>
            <person name="Giorgi J."/>
            <person name="Grigoriev I.V."/>
            <person name="Roux C."/>
            <person name="Martin F.M."/>
            <person name="Corradi N."/>
        </authorList>
    </citation>
    <scope>NUCLEOTIDE SEQUENCE [LARGE SCALE GENOMIC DNA]</scope>
    <source>
        <strain evidence="2 3">A1</strain>
    </source>
</reference>
<accession>A0A2N0QXQ7</accession>
<feature type="transmembrane region" description="Helical" evidence="1">
    <location>
        <begin position="40"/>
        <end position="58"/>
    </location>
</feature>
<proteinExistence type="predicted"/>
<evidence type="ECO:0000313" key="2">
    <source>
        <dbReference type="EMBL" id="PKC55853.1"/>
    </source>
</evidence>
<dbReference type="EMBL" id="LLXH01002391">
    <property type="protein sequence ID" value="PKC55853.1"/>
    <property type="molecule type" value="Genomic_DNA"/>
</dbReference>
<feature type="transmembrane region" description="Helical" evidence="1">
    <location>
        <begin position="70"/>
        <end position="88"/>
    </location>
</feature>
<reference evidence="2 3" key="2">
    <citation type="submission" date="2017-10" db="EMBL/GenBank/DDBJ databases">
        <title>Genome analyses suggest a sexual origin of heterokaryosis in a supposedly ancient asexual fungus.</title>
        <authorList>
            <person name="Corradi N."/>
            <person name="Sedzielewska K."/>
            <person name="Noel J."/>
            <person name="Charron P."/>
            <person name="Farinelli L."/>
            <person name="Marton T."/>
            <person name="Kruger M."/>
            <person name="Pelin A."/>
            <person name="Brachmann A."/>
            <person name="Corradi N."/>
        </authorList>
    </citation>
    <scope>NUCLEOTIDE SEQUENCE [LARGE SCALE GENOMIC DNA]</scope>
    <source>
        <strain evidence="2 3">A1</strain>
    </source>
</reference>
<evidence type="ECO:0000313" key="3">
    <source>
        <dbReference type="Proteomes" id="UP000232688"/>
    </source>
</evidence>
<dbReference type="Proteomes" id="UP000232688">
    <property type="component" value="Unassembled WGS sequence"/>
</dbReference>
<sequence length="101" mass="11956">MDFSRWVKVREYNCLKRKSTKKTKNPFLDNLPEYDISGSYFSLPGRGILVIVLSFVYLDAWKFGRKKKWELLISVFFSFLNGLLFRSGCVGFRENKKCLRN</sequence>
<protein>
    <submittedName>
        <fullName evidence="2">Uncharacterized protein</fullName>
    </submittedName>
</protein>
<keyword evidence="1" id="KW-1133">Transmembrane helix</keyword>
<name>A0A2N0QXQ7_9GLOM</name>
<evidence type="ECO:0000256" key="1">
    <source>
        <dbReference type="SAM" id="Phobius"/>
    </source>
</evidence>
<comment type="caution">
    <text evidence="2">The sequence shown here is derived from an EMBL/GenBank/DDBJ whole genome shotgun (WGS) entry which is preliminary data.</text>
</comment>